<keyword evidence="4 13" id="KW-0808">Transferase</keyword>
<evidence type="ECO:0000259" key="10">
    <source>
        <dbReference type="Pfam" id="PF00712"/>
    </source>
</evidence>
<keyword evidence="14" id="KW-1185">Reference proteome</keyword>
<feature type="compositionally biased region" description="Low complexity" evidence="9">
    <location>
        <begin position="53"/>
        <end position="67"/>
    </location>
</feature>
<evidence type="ECO:0000256" key="7">
    <source>
        <dbReference type="ARBA" id="ARBA00022932"/>
    </source>
</evidence>
<dbReference type="SMART" id="SM00480">
    <property type="entry name" value="POL3Bc"/>
    <property type="match status" value="1"/>
</dbReference>
<comment type="similarity">
    <text evidence="2">Belongs to the beta sliding clamp family.</text>
</comment>
<keyword evidence="8" id="KW-0238">DNA-binding</keyword>
<reference evidence="13 14" key="1">
    <citation type="submission" date="2024-09" db="EMBL/GenBank/DDBJ databases">
        <title>Floridaenema gen nov. (Aerosakkonemataceae, Aerosakkonematales ord. nov., Cyanobacteria) from benthic tropical and subtropical fresh waters, with the description of four new species.</title>
        <authorList>
            <person name="Moretto J.A."/>
            <person name="Berthold D.E."/>
            <person name="Lefler F.W."/>
            <person name="Huang I.-S."/>
            <person name="Laughinghouse H. IV."/>
        </authorList>
    </citation>
    <scope>NUCLEOTIDE SEQUENCE [LARGE SCALE GENOMIC DNA]</scope>
    <source>
        <strain evidence="13 14">BLCC-F46</strain>
    </source>
</reference>
<keyword evidence="5 13" id="KW-0548">Nucleotidyltransferase</keyword>
<keyword evidence="6" id="KW-0235">DNA replication</keyword>
<dbReference type="Proteomes" id="UP001576774">
    <property type="component" value="Unassembled WGS sequence"/>
</dbReference>
<accession>A0ABV4XDZ0</accession>
<feature type="region of interest" description="Disordered" evidence="9">
    <location>
        <begin position="1"/>
        <end position="67"/>
    </location>
</feature>
<proteinExistence type="inferred from homology"/>
<evidence type="ECO:0000259" key="11">
    <source>
        <dbReference type="Pfam" id="PF02767"/>
    </source>
</evidence>
<evidence type="ECO:0000256" key="1">
    <source>
        <dbReference type="ARBA" id="ARBA00004496"/>
    </source>
</evidence>
<dbReference type="InterPro" id="IPR001001">
    <property type="entry name" value="DNA_polIII_beta"/>
</dbReference>
<organism evidence="13 14">
    <name type="scientific">Floridaenema aerugineum BLCC-F46</name>
    <dbReference type="NCBI Taxonomy" id="3153654"/>
    <lineage>
        <taxon>Bacteria</taxon>
        <taxon>Bacillati</taxon>
        <taxon>Cyanobacteriota</taxon>
        <taxon>Cyanophyceae</taxon>
        <taxon>Oscillatoriophycideae</taxon>
        <taxon>Aerosakkonematales</taxon>
        <taxon>Aerosakkonemataceae</taxon>
        <taxon>Floridanema</taxon>
        <taxon>Floridanema aerugineum</taxon>
    </lineage>
</organism>
<comment type="subcellular location">
    <subcellularLocation>
        <location evidence="1">Cytoplasm</location>
    </subcellularLocation>
</comment>
<dbReference type="InterPro" id="IPR022634">
    <property type="entry name" value="DNA_polIII_beta_N"/>
</dbReference>
<evidence type="ECO:0000313" key="14">
    <source>
        <dbReference type="Proteomes" id="UP001576774"/>
    </source>
</evidence>
<dbReference type="PANTHER" id="PTHR30478">
    <property type="entry name" value="DNA POLYMERASE III SUBUNIT BETA"/>
    <property type="match status" value="1"/>
</dbReference>
<protein>
    <submittedName>
        <fullName evidence="13">DNA polymerase III subunit beta</fullName>
        <ecNumber evidence="13">2.7.7.7</ecNumber>
    </submittedName>
</protein>
<dbReference type="InterPro" id="IPR022635">
    <property type="entry name" value="DNA_polIII_beta_C"/>
</dbReference>
<dbReference type="Pfam" id="PF02768">
    <property type="entry name" value="DNA_pol3_beta_3"/>
    <property type="match status" value="1"/>
</dbReference>
<comment type="caution">
    <text evidence="13">The sequence shown here is derived from an EMBL/GenBank/DDBJ whole genome shotgun (WGS) entry which is preliminary data.</text>
</comment>
<dbReference type="SUPFAM" id="SSF55979">
    <property type="entry name" value="DNA clamp"/>
    <property type="match status" value="3"/>
</dbReference>
<dbReference type="PANTHER" id="PTHR30478:SF0">
    <property type="entry name" value="BETA SLIDING CLAMP"/>
    <property type="match status" value="1"/>
</dbReference>
<feature type="compositionally biased region" description="Basic residues" evidence="9">
    <location>
        <begin position="1"/>
        <end position="11"/>
    </location>
</feature>
<evidence type="ECO:0000256" key="6">
    <source>
        <dbReference type="ARBA" id="ARBA00022705"/>
    </source>
</evidence>
<keyword evidence="7" id="KW-0239">DNA-directed DNA polymerase</keyword>
<dbReference type="Pfam" id="PF00712">
    <property type="entry name" value="DNA_pol3_beta"/>
    <property type="match status" value="1"/>
</dbReference>
<feature type="domain" description="DNA polymerase III beta sliding clamp C-terminal" evidence="12">
    <location>
        <begin position="361"/>
        <end position="460"/>
    </location>
</feature>
<gene>
    <name evidence="13" type="primary">dnaN</name>
    <name evidence="13" type="ORF">ACE1CC_29570</name>
</gene>
<keyword evidence="3" id="KW-0963">Cytoplasm</keyword>
<evidence type="ECO:0000259" key="12">
    <source>
        <dbReference type="Pfam" id="PF02768"/>
    </source>
</evidence>
<name>A0ABV4XDZ0_9CYAN</name>
<evidence type="ECO:0000313" key="13">
    <source>
        <dbReference type="EMBL" id="MFB2881020.1"/>
    </source>
</evidence>
<dbReference type="GO" id="GO:0003887">
    <property type="term" value="F:DNA-directed DNA polymerase activity"/>
    <property type="evidence" value="ECO:0007669"/>
    <property type="project" value="UniProtKB-EC"/>
</dbReference>
<feature type="compositionally biased region" description="Polar residues" evidence="9">
    <location>
        <begin position="15"/>
        <end position="24"/>
    </location>
</feature>
<dbReference type="EMBL" id="JBHFNQ010000214">
    <property type="protein sequence ID" value="MFB2881020.1"/>
    <property type="molecule type" value="Genomic_DNA"/>
</dbReference>
<sequence>MTRIGLKKSVKAKTSDSSVTSAEKSNVDSAKKRQKISKTNLPTPTKEVANEPSETISSQTEQTSEISALPIPTPVEAICNSREFNDYVQVLKAIVPNNNNHPILCNILIEAEPNSQKLQLTAYNLEFGMQVSFDATVNQPGSLTLPVTILADILGKFPQGRLTINSEVTIPKGNKAANTSPSITATLSMPRSQHVIRGLIASEFPTIPPVNHKLFSLPASTLIGVLKGSLFAVSLNEAKRIITGVNFKLSYDAERGINCLRIWTTDGHRIAMILGLSESNNEANHWLEEAVEFTVPAKVLKLLERNLNPTERVSIYYDGSAEQVAKYVAFRCQNWQMTTQLLEGNYPPCNQIVDPYRSELKYQIIVERLALVKALERLATHSDKSHVTVGLEFDSEQQQIRASITNAVSSGQEIIAAKIDGDNLRVKLDIRYLIDTMKAVTTSDLRMLLASPLAPVLIVPFGTPISGEAAIESEYAIAPQE</sequence>
<dbReference type="Pfam" id="PF02767">
    <property type="entry name" value="DNA_pol3_beta_2"/>
    <property type="match status" value="1"/>
</dbReference>
<evidence type="ECO:0000256" key="5">
    <source>
        <dbReference type="ARBA" id="ARBA00022695"/>
    </source>
</evidence>
<evidence type="ECO:0000256" key="8">
    <source>
        <dbReference type="ARBA" id="ARBA00023125"/>
    </source>
</evidence>
<feature type="domain" description="DNA polymerase III beta sliding clamp central" evidence="11">
    <location>
        <begin position="217"/>
        <end position="347"/>
    </location>
</feature>
<dbReference type="NCBIfam" id="TIGR00663">
    <property type="entry name" value="dnan"/>
    <property type="match status" value="1"/>
</dbReference>
<dbReference type="Gene3D" id="3.10.150.10">
    <property type="entry name" value="DNA Polymerase III, subunit A, domain 2"/>
    <property type="match status" value="1"/>
</dbReference>
<dbReference type="Gene3D" id="3.70.10.10">
    <property type="match status" value="1"/>
</dbReference>
<dbReference type="InterPro" id="IPR046938">
    <property type="entry name" value="DNA_clamp_sf"/>
</dbReference>
<dbReference type="EC" id="2.7.7.7" evidence="13"/>
<evidence type="ECO:0000256" key="3">
    <source>
        <dbReference type="ARBA" id="ARBA00022490"/>
    </source>
</evidence>
<dbReference type="InterPro" id="IPR022637">
    <property type="entry name" value="DNA_polIII_beta_cen"/>
</dbReference>
<dbReference type="RefSeq" id="WP_413274014.1">
    <property type="nucleotide sequence ID" value="NZ_JBHFNQ010000214.1"/>
</dbReference>
<evidence type="ECO:0000256" key="9">
    <source>
        <dbReference type="SAM" id="MobiDB-lite"/>
    </source>
</evidence>
<evidence type="ECO:0000256" key="2">
    <source>
        <dbReference type="ARBA" id="ARBA00010752"/>
    </source>
</evidence>
<evidence type="ECO:0000256" key="4">
    <source>
        <dbReference type="ARBA" id="ARBA00022679"/>
    </source>
</evidence>
<dbReference type="CDD" id="cd00140">
    <property type="entry name" value="beta_clamp"/>
    <property type="match status" value="1"/>
</dbReference>
<feature type="domain" description="DNA polymerase III beta sliding clamp N-terminal" evidence="10">
    <location>
        <begin position="78"/>
        <end position="166"/>
    </location>
</feature>